<dbReference type="PANTHER" id="PTHR11712:SF336">
    <property type="entry name" value="3-OXOACYL-[ACYL-CARRIER-PROTEIN] SYNTHASE, MITOCHONDRIAL"/>
    <property type="match status" value="1"/>
</dbReference>
<keyword evidence="16" id="KW-1185">Reference proteome</keyword>
<dbReference type="Proteomes" id="UP000294656">
    <property type="component" value="Unassembled WGS sequence"/>
</dbReference>
<dbReference type="FunFam" id="3.40.47.10:FF:000009">
    <property type="entry name" value="3-oxoacyl-[acyl-carrier-protein] synthase 2"/>
    <property type="match status" value="1"/>
</dbReference>
<keyword evidence="9 11" id="KW-0275">Fatty acid biosynthesis</keyword>
<dbReference type="Pfam" id="PF02801">
    <property type="entry name" value="Ketoacyl-synt_C"/>
    <property type="match status" value="1"/>
</dbReference>
<dbReference type="Pfam" id="PF00109">
    <property type="entry name" value="ketoacyl-synt"/>
    <property type="match status" value="1"/>
</dbReference>
<dbReference type="Gene3D" id="3.40.47.10">
    <property type="match status" value="1"/>
</dbReference>
<dbReference type="InterPro" id="IPR017568">
    <property type="entry name" value="3-oxoacyl-ACP_synth-2"/>
</dbReference>
<comment type="function">
    <text evidence="11">Involved in the type II fatty acid elongation cycle. Catalyzes the elongation of a wide range of acyl-ACP by the addition of two carbons from malonyl-ACP to an acyl acceptor. Can efficiently catalyze the conversion of palmitoleoyl-ACP (cis-hexadec-9-enoyl-ACP) to cis-vaccenoyl-ACP (cis-octadec-11-enoyl-ACP), an essential step in the thermal regulation of fatty acid composition.</text>
</comment>
<comment type="caution">
    <text evidence="15">The sequence shown here is derived from an EMBL/GenBank/DDBJ whole genome shotgun (WGS) entry which is preliminary data.</text>
</comment>
<dbReference type="NCBIfam" id="NF004970">
    <property type="entry name" value="PRK06333.1"/>
    <property type="match status" value="1"/>
</dbReference>
<keyword evidence="10 11" id="KW-0012">Acyltransferase</keyword>
<comment type="similarity">
    <text evidence="2 11 13">Belongs to the thiolase-like superfamily. Beta-ketoacyl-ACP synthases family.</text>
</comment>
<dbReference type="InterPro" id="IPR018201">
    <property type="entry name" value="Ketoacyl_synth_AS"/>
</dbReference>
<dbReference type="AlphaFoldDB" id="A0A4R6M7K9"/>
<dbReference type="GO" id="GO:0006633">
    <property type="term" value="P:fatty acid biosynthetic process"/>
    <property type="evidence" value="ECO:0007669"/>
    <property type="project" value="UniProtKB-UniRule"/>
</dbReference>
<evidence type="ECO:0000256" key="12">
    <source>
        <dbReference type="PIRSR" id="PIRSR000447-1"/>
    </source>
</evidence>
<dbReference type="SMART" id="SM00825">
    <property type="entry name" value="PKS_KS"/>
    <property type="match status" value="1"/>
</dbReference>
<dbReference type="InterPro" id="IPR020841">
    <property type="entry name" value="PKS_Beta-ketoAc_synthase_dom"/>
</dbReference>
<dbReference type="InterPro" id="IPR014031">
    <property type="entry name" value="Ketoacyl_synth_C"/>
</dbReference>
<evidence type="ECO:0000256" key="10">
    <source>
        <dbReference type="ARBA" id="ARBA00023315"/>
    </source>
</evidence>
<evidence type="ECO:0000256" key="11">
    <source>
        <dbReference type="PIRNR" id="PIRNR000447"/>
    </source>
</evidence>
<proteinExistence type="inferred from homology"/>
<feature type="active site" description="For beta-ketoacyl synthase activity" evidence="12">
    <location>
        <position position="164"/>
    </location>
</feature>
<evidence type="ECO:0000256" key="1">
    <source>
        <dbReference type="ARBA" id="ARBA00005194"/>
    </source>
</evidence>
<evidence type="ECO:0000256" key="13">
    <source>
        <dbReference type="RuleBase" id="RU003694"/>
    </source>
</evidence>
<keyword evidence="5 11" id="KW-0444">Lipid biosynthesis</keyword>
<gene>
    <name evidence="15" type="ORF">DFP79_2644</name>
</gene>
<evidence type="ECO:0000259" key="14">
    <source>
        <dbReference type="PROSITE" id="PS52004"/>
    </source>
</evidence>
<protein>
    <recommendedName>
        <fullName evidence="4 11">3-oxoacyl-[acyl-carrier-protein] synthase 2</fullName>
        <ecNumber evidence="3 11">2.3.1.179</ecNumber>
    </recommendedName>
</protein>
<keyword evidence="8" id="KW-0443">Lipid metabolism</keyword>
<feature type="domain" description="Ketosynthase family 3 (KS3)" evidence="14">
    <location>
        <begin position="3"/>
        <end position="411"/>
    </location>
</feature>
<keyword evidence="7" id="KW-0276">Fatty acid metabolism</keyword>
<dbReference type="InterPro" id="IPR000794">
    <property type="entry name" value="Beta-ketoacyl_synthase"/>
</dbReference>
<evidence type="ECO:0000256" key="9">
    <source>
        <dbReference type="ARBA" id="ARBA00023160"/>
    </source>
</evidence>
<organism evidence="15 16">
    <name type="scientific">Marinomonas balearica</name>
    <dbReference type="NCBI Taxonomy" id="491947"/>
    <lineage>
        <taxon>Bacteria</taxon>
        <taxon>Pseudomonadati</taxon>
        <taxon>Pseudomonadota</taxon>
        <taxon>Gammaproteobacteria</taxon>
        <taxon>Oceanospirillales</taxon>
        <taxon>Oceanospirillaceae</taxon>
        <taxon>Marinomonas</taxon>
    </lineage>
</organism>
<evidence type="ECO:0000313" key="16">
    <source>
        <dbReference type="Proteomes" id="UP000294656"/>
    </source>
</evidence>
<accession>A0A4R6M7K9</accession>
<dbReference type="EC" id="2.3.1.179" evidence="3 11"/>
<dbReference type="PROSITE" id="PS00606">
    <property type="entry name" value="KS3_1"/>
    <property type="match status" value="1"/>
</dbReference>
<dbReference type="GO" id="GO:0005829">
    <property type="term" value="C:cytosol"/>
    <property type="evidence" value="ECO:0007669"/>
    <property type="project" value="TreeGrafter"/>
</dbReference>
<dbReference type="EMBL" id="SNXC01000013">
    <property type="protein sequence ID" value="TDO96875.1"/>
    <property type="molecule type" value="Genomic_DNA"/>
</dbReference>
<dbReference type="CDD" id="cd00834">
    <property type="entry name" value="KAS_I_II"/>
    <property type="match status" value="1"/>
</dbReference>
<dbReference type="UniPathway" id="UPA00094"/>
<evidence type="ECO:0000256" key="2">
    <source>
        <dbReference type="ARBA" id="ARBA00008467"/>
    </source>
</evidence>
<keyword evidence="6 11" id="KW-0808">Transferase</keyword>
<dbReference type="OrthoDB" id="9808669at2"/>
<dbReference type="GO" id="GO:0004315">
    <property type="term" value="F:3-oxoacyl-[acyl-carrier-protein] synthase activity"/>
    <property type="evidence" value="ECO:0007669"/>
    <property type="project" value="UniProtKB-UniRule"/>
</dbReference>
<comment type="catalytic activity">
    <reaction evidence="11">
        <text>(9Z)-hexadecenoyl-[ACP] + malonyl-[ACP] + H(+) = 3-oxo-(11Z)-octadecenoyl-[ACP] + holo-[ACP] + CO2</text>
        <dbReference type="Rhea" id="RHEA:55040"/>
        <dbReference type="Rhea" id="RHEA-COMP:9623"/>
        <dbReference type="Rhea" id="RHEA-COMP:9685"/>
        <dbReference type="Rhea" id="RHEA-COMP:10800"/>
        <dbReference type="Rhea" id="RHEA-COMP:14074"/>
        <dbReference type="ChEBI" id="CHEBI:15378"/>
        <dbReference type="ChEBI" id="CHEBI:16526"/>
        <dbReference type="ChEBI" id="CHEBI:64479"/>
        <dbReference type="ChEBI" id="CHEBI:78449"/>
        <dbReference type="ChEBI" id="CHEBI:83989"/>
        <dbReference type="ChEBI" id="CHEBI:138538"/>
        <dbReference type="EC" id="2.3.1.179"/>
    </reaction>
</comment>
<evidence type="ECO:0000256" key="6">
    <source>
        <dbReference type="ARBA" id="ARBA00022679"/>
    </source>
</evidence>
<evidence type="ECO:0000256" key="8">
    <source>
        <dbReference type="ARBA" id="ARBA00023098"/>
    </source>
</evidence>
<dbReference type="PANTHER" id="PTHR11712">
    <property type="entry name" value="POLYKETIDE SYNTHASE-RELATED"/>
    <property type="match status" value="1"/>
</dbReference>
<dbReference type="InterPro" id="IPR014030">
    <property type="entry name" value="Ketoacyl_synth_N"/>
</dbReference>
<dbReference type="NCBIfam" id="TIGR03150">
    <property type="entry name" value="fabF"/>
    <property type="match status" value="1"/>
</dbReference>
<dbReference type="NCBIfam" id="NF005589">
    <property type="entry name" value="PRK07314.1"/>
    <property type="match status" value="1"/>
</dbReference>
<dbReference type="RefSeq" id="WP_133504372.1">
    <property type="nucleotide sequence ID" value="NZ_SNXC01000013.1"/>
</dbReference>
<sequence>MSRRRVVVTGMGMVTPLGNNVEDTWDKVLEGKSGVSDIEHFDTSSFSTRFAAQVRGFDATQYMSVKEARKMDVFIQYGMAASVQALEDADIDKDTADLSRVGCAIGSGIGGLPMIEKNLALLSESGPKRISPFFVPGAIINMISGHVAIRFGFKGPNISIVTACTTGTHNIGMAGRMIAYGDADVMVAGGAEMAITPLGIGGFGAARALSTRNDDPKTASRPWDKDRDGFVMGDGAGVLILEEYEHAKARGAKIYAELSGFGMSDDAHHITAPPENGAGAIAAMSAALKDAGAQPSDIDYINAHGTSTPVGDLAESEAVKYLMGLDASDVAMSSTKSMTGHLLGASGAVESIFSILAIRDQVAPPTINLDDPSEGCDLNYVAMTAQKRKIELVLNNSFGFGGTNGTLVFSKVD</sequence>
<dbReference type="SUPFAM" id="SSF53901">
    <property type="entry name" value="Thiolase-like"/>
    <property type="match status" value="2"/>
</dbReference>
<name>A0A4R6M7K9_9GAMM</name>
<comment type="pathway">
    <text evidence="1 11">Lipid metabolism; fatty acid biosynthesis.</text>
</comment>
<dbReference type="PIRSF" id="PIRSF000447">
    <property type="entry name" value="KAS_II"/>
    <property type="match status" value="1"/>
</dbReference>
<evidence type="ECO:0000256" key="3">
    <source>
        <dbReference type="ARBA" id="ARBA00012356"/>
    </source>
</evidence>
<evidence type="ECO:0000256" key="5">
    <source>
        <dbReference type="ARBA" id="ARBA00022516"/>
    </source>
</evidence>
<dbReference type="InterPro" id="IPR016039">
    <property type="entry name" value="Thiolase-like"/>
</dbReference>
<evidence type="ECO:0000256" key="7">
    <source>
        <dbReference type="ARBA" id="ARBA00022832"/>
    </source>
</evidence>
<dbReference type="PROSITE" id="PS52004">
    <property type="entry name" value="KS3_2"/>
    <property type="match status" value="1"/>
</dbReference>
<evidence type="ECO:0000256" key="4">
    <source>
        <dbReference type="ARBA" id="ARBA00014657"/>
    </source>
</evidence>
<reference evidence="15 16" key="1">
    <citation type="submission" date="2019-03" db="EMBL/GenBank/DDBJ databases">
        <title>Genomic Encyclopedia of Type Strains, Phase III (KMG-III): the genomes of soil and plant-associated and newly described type strains.</title>
        <authorList>
            <person name="Whitman W."/>
        </authorList>
    </citation>
    <scope>NUCLEOTIDE SEQUENCE [LARGE SCALE GENOMIC DNA]</scope>
    <source>
        <strain evidence="15 16">CECT 7378</strain>
    </source>
</reference>
<comment type="catalytic activity">
    <reaction evidence="11">
        <text>a fatty acyl-[ACP] + malonyl-[ACP] + H(+) = a 3-oxoacyl-[ACP] + holo-[ACP] + CO2</text>
        <dbReference type="Rhea" id="RHEA:22836"/>
        <dbReference type="Rhea" id="RHEA-COMP:9623"/>
        <dbReference type="Rhea" id="RHEA-COMP:9685"/>
        <dbReference type="Rhea" id="RHEA-COMP:9916"/>
        <dbReference type="Rhea" id="RHEA-COMP:14125"/>
        <dbReference type="ChEBI" id="CHEBI:15378"/>
        <dbReference type="ChEBI" id="CHEBI:16526"/>
        <dbReference type="ChEBI" id="CHEBI:64479"/>
        <dbReference type="ChEBI" id="CHEBI:78449"/>
        <dbReference type="ChEBI" id="CHEBI:78776"/>
        <dbReference type="ChEBI" id="CHEBI:138651"/>
    </reaction>
</comment>
<evidence type="ECO:0000313" key="15">
    <source>
        <dbReference type="EMBL" id="TDO96875.1"/>
    </source>
</evidence>